<dbReference type="InterPro" id="IPR036388">
    <property type="entry name" value="WH-like_DNA-bd_sf"/>
</dbReference>
<evidence type="ECO:0000256" key="1">
    <source>
        <dbReference type="ARBA" id="ARBA00010641"/>
    </source>
</evidence>
<proteinExistence type="inferred from homology"/>
<evidence type="ECO:0000256" key="4">
    <source>
        <dbReference type="ARBA" id="ARBA00023163"/>
    </source>
</evidence>
<accession>A0ABP9E2L9</accession>
<dbReference type="InterPro" id="IPR014284">
    <property type="entry name" value="RNA_pol_sigma-70_dom"/>
</dbReference>
<feature type="domain" description="RNA polymerase sigma-70 region 2" evidence="5">
    <location>
        <begin position="33"/>
        <end position="99"/>
    </location>
</feature>
<dbReference type="InterPro" id="IPR013249">
    <property type="entry name" value="RNA_pol_sigma70_r4_t2"/>
</dbReference>
<evidence type="ECO:0000256" key="3">
    <source>
        <dbReference type="ARBA" id="ARBA00023082"/>
    </source>
</evidence>
<dbReference type="Pfam" id="PF04542">
    <property type="entry name" value="Sigma70_r2"/>
    <property type="match status" value="1"/>
</dbReference>
<dbReference type="PANTHER" id="PTHR43133">
    <property type="entry name" value="RNA POLYMERASE ECF-TYPE SIGMA FACTO"/>
    <property type="match status" value="1"/>
</dbReference>
<evidence type="ECO:0000313" key="8">
    <source>
        <dbReference type="Proteomes" id="UP001501323"/>
    </source>
</evidence>
<sequence length="190" mass="21121">MNAAADTADADRDRLRALLLATAGGDRSAFEDLYSRTSAKLFGICVRILNERTQAEEALQDVYMAIWQKAGMYDGERASPITWLAMIARNKSIDYLRSGKSDRLSQPLDLAAELQDDDASVSELAAAHVDNRRLHGCLDQLDDNQRKVIHTAFFEGCTYDEIAIRSETPLGTVKSWVRRGLIKLKACLQG</sequence>
<dbReference type="NCBIfam" id="TIGR02937">
    <property type="entry name" value="sigma70-ECF"/>
    <property type="match status" value="1"/>
</dbReference>
<reference evidence="8" key="1">
    <citation type="journal article" date="2019" name="Int. J. Syst. Evol. Microbiol.">
        <title>The Global Catalogue of Microorganisms (GCM) 10K type strain sequencing project: providing services to taxonomists for standard genome sequencing and annotation.</title>
        <authorList>
            <consortium name="The Broad Institute Genomics Platform"/>
            <consortium name="The Broad Institute Genome Sequencing Center for Infectious Disease"/>
            <person name="Wu L."/>
            <person name="Ma J."/>
        </authorList>
    </citation>
    <scope>NUCLEOTIDE SEQUENCE [LARGE SCALE GENOMIC DNA]</scope>
    <source>
        <strain evidence="8">JCM 18392</strain>
    </source>
</reference>
<dbReference type="InterPro" id="IPR013324">
    <property type="entry name" value="RNA_pol_sigma_r3/r4-like"/>
</dbReference>
<evidence type="ECO:0000256" key="2">
    <source>
        <dbReference type="ARBA" id="ARBA00023015"/>
    </source>
</evidence>
<dbReference type="Gene3D" id="1.10.10.10">
    <property type="entry name" value="Winged helix-like DNA-binding domain superfamily/Winged helix DNA-binding domain"/>
    <property type="match status" value="1"/>
</dbReference>
<dbReference type="EMBL" id="BAABJY010000002">
    <property type="protein sequence ID" value="GAA4867540.1"/>
    <property type="molecule type" value="Genomic_DNA"/>
</dbReference>
<dbReference type="InterPro" id="IPR007627">
    <property type="entry name" value="RNA_pol_sigma70_r2"/>
</dbReference>
<keyword evidence="3" id="KW-0731">Sigma factor</keyword>
<protein>
    <submittedName>
        <fullName evidence="7">Sigma-70 family RNA polymerase sigma factor</fullName>
    </submittedName>
</protein>
<dbReference type="RefSeq" id="WP_345295326.1">
    <property type="nucleotide sequence ID" value="NZ_BAABJY010000002.1"/>
</dbReference>
<comment type="caution">
    <text evidence="7">The sequence shown here is derived from an EMBL/GenBank/DDBJ whole genome shotgun (WGS) entry which is preliminary data.</text>
</comment>
<dbReference type="InterPro" id="IPR013325">
    <property type="entry name" value="RNA_pol_sigma_r2"/>
</dbReference>
<dbReference type="SUPFAM" id="SSF88946">
    <property type="entry name" value="Sigma2 domain of RNA polymerase sigma factors"/>
    <property type="match status" value="1"/>
</dbReference>
<dbReference type="Proteomes" id="UP001501323">
    <property type="component" value="Unassembled WGS sequence"/>
</dbReference>
<feature type="domain" description="RNA polymerase sigma factor 70 region 4 type 2" evidence="6">
    <location>
        <begin position="132"/>
        <end position="184"/>
    </location>
</feature>
<dbReference type="Pfam" id="PF08281">
    <property type="entry name" value="Sigma70_r4_2"/>
    <property type="match status" value="1"/>
</dbReference>
<keyword evidence="2" id="KW-0805">Transcription regulation</keyword>
<keyword evidence="8" id="KW-1185">Reference proteome</keyword>
<comment type="similarity">
    <text evidence="1">Belongs to the sigma-70 factor family. ECF subfamily.</text>
</comment>
<evidence type="ECO:0000259" key="6">
    <source>
        <dbReference type="Pfam" id="PF08281"/>
    </source>
</evidence>
<name>A0ABP9E2L9_9GAMM</name>
<gene>
    <name evidence="7" type="ORF">GCM10023332_19880</name>
</gene>
<dbReference type="PANTHER" id="PTHR43133:SF62">
    <property type="entry name" value="RNA POLYMERASE SIGMA FACTOR SIGZ"/>
    <property type="match status" value="1"/>
</dbReference>
<dbReference type="InterPro" id="IPR039425">
    <property type="entry name" value="RNA_pol_sigma-70-like"/>
</dbReference>
<evidence type="ECO:0000259" key="5">
    <source>
        <dbReference type="Pfam" id="PF04542"/>
    </source>
</evidence>
<dbReference type="CDD" id="cd06171">
    <property type="entry name" value="Sigma70_r4"/>
    <property type="match status" value="1"/>
</dbReference>
<organism evidence="7 8">
    <name type="scientific">Luteimonas vadosa</name>
    <dbReference type="NCBI Taxonomy" id="1165507"/>
    <lineage>
        <taxon>Bacteria</taxon>
        <taxon>Pseudomonadati</taxon>
        <taxon>Pseudomonadota</taxon>
        <taxon>Gammaproteobacteria</taxon>
        <taxon>Lysobacterales</taxon>
        <taxon>Lysobacteraceae</taxon>
        <taxon>Luteimonas</taxon>
    </lineage>
</organism>
<keyword evidence="4" id="KW-0804">Transcription</keyword>
<dbReference type="SUPFAM" id="SSF88659">
    <property type="entry name" value="Sigma3 and sigma4 domains of RNA polymerase sigma factors"/>
    <property type="match status" value="1"/>
</dbReference>
<dbReference type="Gene3D" id="1.10.1740.10">
    <property type="match status" value="1"/>
</dbReference>
<evidence type="ECO:0000313" key="7">
    <source>
        <dbReference type="EMBL" id="GAA4867540.1"/>
    </source>
</evidence>